<organism evidence="8 9">
    <name type="scientific">Vombatus ursinus</name>
    <name type="common">Common wombat</name>
    <dbReference type="NCBI Taxonomy" id="29139"/>
    <lineage>
        <taxon>Eukaryota</taxon>
        <taxon>Metazoa</taxon>
        <taxon>Chordata</taxon>
        <taxon>Craniata</taxon>
        <taxon>Vertebrata</taxon>
        <taxon>Euteleostomi</taxon>
        <taxon>Mammalia</taxon>
        <taxon>Metatheria</taxon>
        <taxon>Diprotodontia</taxon>
        <taxon>Vombatidae</taxon>
        <taxon>Vombatus</taxon>
    </lineage>
</organism>
<dbReference type="SMART" id="SM00355">
    <property type="entry name" value="ZnF_C2H2"/>
    <property type="match status" value="3"/>
</dbReference>
<feature type="domain" description="C2H2-type" evidence="7">
    <location>
        <begin position="304"/>
        <end position="331"/>
    </location>
</feature>
<dbReference type="GeneID" id="114045091"/>
<dbReference type="PROSITE" id="PS00028">
    <property type="entry name" value="ZINC_FINGER_C2H2_1"/>
    <property type="match status" value="3"/>
</dbReference>
<evidence type="ECO:0000256" key="1">
    <source>
        <dbReference type="ARBA" id="ARBA00022723"/>
    </source>
</evidence>
<feature type="compositionally biased region" description="Pro residues" evidence="6">
    <location>
        <begin position="154"/>
        <end position="166"/>
    </location>
</feature>
<accession>A0A4X2KFK5</accession>
<dbReference type="STRING" id="29139.ENSVURP00010008776"/>
<evidence type="ECO:0000256" key="4">
    <source>
        <dbReference type="ARBA" id="ARBA00022833"/>
    </source>
</evidence>
<protein>
    <recommendedName>
        <fullName evidence="7">C2H2-type domain-containing protein</fullName>
    </recommendedName>
</protein>
<dbReference type="GO" id="GO:0008270">
    <property type="term" value="F:zinc ion binding"/>
    <property type="evidence" value="ECO:0007669"/>
    <property type="project" value="UniProtKB-KW"/>
</dbReference>
<dbReference type="GO" id="GO:0000978">
    <property type="term" value="F:RNA polymerase II cis-regulatory region sequence-specific DNA binding"/>
    <property type="evidence" value="ECO:0007669"/>
    <property type="project" value="TreeGrafter"/>
</dbReference>
<dbReference type="Ensembl" id="ENSVURT00010009962.1">
    <property type="protein sequence ID" value="ENSVURP00010008776.1"/>
    <property type="gene ID" value="ENSVURG00010006808.1"/>
</dbReference>
<dbReference type="InterPro" id="IPR050331">
    <property type="entry name" value="Zinc_finger"/>
</dbReference>
<dbReference type="GO" id="GO:0003700">
    <property type="term" value="F:DNA-binding transcription factor activity"/>
    <property type="evidence" value="ECO:0007669"/>
    <property type="project" value="TreeGrafter"/>
</dbReference>
<keyword evidence="1" id="KW-0479">Metal-binding</keyword>
<keyword evidence="9" id="KW-1185">Reference proteome</keyword>
<reference evidence="8" key="2">
    <citation type="submission" date="2025-08" db="UniProtKB">
        <authorList>
            <consortium name="Ensembl"/>
        </authorList>
    </citation>
    <scope>IDENTIFICATION</scope>
</reference>
<dbReference type="InterPro" id="IPR013087">
    <property type="entry name" value="Znf_C2H2_type"/>
</dbReference>
<evidence type="ECO:0000259" key="7">
    <source>
        <dbReference type="PROSITE" id="PS50157"/>
    </source>
</evidence>
<reference evidence="8" key="3">
    <citation type="submission" date="2025-09" db="UniProtKB">
        <authorList>
            <consortium name="Ensembl"/>
        </authorList>
    </citation>
    <scope>IDENTIFICATION</scope>
</reference>
<evidence type="ECO:0000313" key="9">
    <source>
        <dbReference type="Proteomes" id="UP000314987"/>
    </source>
</evidence>
<dbReference type="PROSITE" id="PS50157">
    <property type="entry name" value="ZINC_FINGER_C2H2_2"/>
    <property type="match status" value="3"/>
</dbReference>
<evidence type="ECO:0000256" key="3">
    <source>
        <dbReference type="ARBA" id="ARBA00022771"/>
    </source>
</evidence>
<dbReference type="GO" id="GO:0006357">
    <property type="term" value="P:regulation of transcription by RNA polymerase II"/>
    <property type="evidence" value="ECO:0007669"/>
    <property type="project" value="TreeGrafter"/>
</dbReference>
<dbReference type="Proteomes" id="UP000314987">
    <property type="component" value="Unassembled WGS sequence"/>
</dbReference>
<keyword evidence="3 5" id="KW-0863">Zinc-finger</keyword>
<dbReference type="FunFam" id="3.30.160.60:FF:000710">
    <property type="entry name" value="Zinc finger protein 768"/>
    <property type="match status" value="1"/>
</dbReference>
<feature type="region of interest" description="Disordered" evidence="6">
    <location>
        <begin position="21"/>
        <end position="44"/>
    </location>
</feature>
<evidence type="ECO:0000256" key="6">
    <source>
        <dbReference type="SAM" id="MobiDB-lite"/>
    </source>
</evidence>
<dbReference type="PANTHER" id="PTHR16515:SF53">
    <property type="entry name" value="ZINC FINGER PROTEIN 683"/>
    <property type="match status" value="1"/>
</dbReference>
<gene>
    <name evidence="8" type="primary">ZNF683</name>
</gene>
<dbReference type="RefSeq" id="XP_027720738.1">
    <property type="nucleotide sequence ID" value="XM_027864937.1"/>
</dbReference>
<dbReference type="InterPro" id="IPR036236">
    <property type="entry name" value="Znf_C2H2_sf"/>
</dbReference>
<dbReference type="SUPFAM" id="SSF57667">
    <property type="entry name" value="beta-beta-alpha zinc fingers"/>
    <property type="match status" value="2"/>
</dbReference>
<proteinExistence type="predicted"/>
<dbReference type="FunFam" id="3.30.160.60:FF:001272">
    <property type="entry name" value="Zinc finger protein 683"/>
    <property type="match status" value="1"/>
</dbReference>
<keyword evidence="2" id="KW-0677">Repeat</keyword>
<feature type="domain" description="C2H2-type" evidence="7">
    <location>
        <begin position="332"/>
        <end position="359"/>
    </location>
</feature>
<name>A0A4X2KFK5_VOMUR</name>
<dbReference type="FunFam" id="3.30.160.60:FF:000925">
    <property type="entry name" value="Zinc finger protein 668"/>
    <property type="match status" value="1"/>
</dbReference>
<dbReference type="GO" id="GO:0005737">
    <property type="term" value="C:cytoplasm"/>
    <property type="evidence" value="ECO:0007669"/>
    <property type="project" value="TreeGrafter"/>
</dbReference>
<feature type="domain" description="C2H2-type" evidence="7">
    <location>
        <begin position="360"/>
        <end position="387"/>
    </location>
</feature>
<dbReference type="Pfam" id="PF00096">
    <property type="entry name" value="zf-C2H2"/>
    <property type="match status" value="3"/>
</dbReference>
<evidence type="ECO:0000313" key="8">
    <source>
        <dbReference type="Ensembl" id="ENSVURP00010008776.1"/>
    </source>
</evidence>
<dbReference type="OMA" id="KCQMCHK"/>
<dbReference type="GeneTree" id="ENSGT00940000164781"/>
<dbReference type="GO" id="GO:0045165">
    <property type="term" value="P:cell fate commitment"/>
    <property type="evidence" value="ECO:0007669"/>
    <property type="project" value="TreeGrafter"/>
</dbReference>
<sequence>MKGEPEEDIPFALYQRQTCQGHTDVGDPGTTPSLTPSLDKHQGQSNQVYRPFKDYLSGTDASDSHCTASWMYATKPVSALPTLLACPQPLNLYTCNLRPNPLDTAPGGPTLKHRPILVSTEDPKLTATCLLGKKKAESEPGAPDPAVGIVRRSPTPPVSHPSPAPTPLNMKFPLRPHPLCPACPLLLPIKPLSSSLETCPFAYGPHHPLLFLPSLATPYPGRAGQLMHPDGPYSLGAQSPLHLGPWPTLSSPLPDRLWPPAEARDESPSSSQYCSTGLDSGRILTSGTTDLPYLLKKENDANLYKCNTCAKSFRQLSNLKVHFRVHSGERPFQCPICKKSFIQLAHLQKHQLVHSGERPYQCSVCHKCFSSTSSLQTHLRLHSGPRPFLYRLCPRHGDQPIGH</sequence>
<dbReference type="CTD" id="257101"/>
<keyword evidence="4" id="KW-0862">Zinc</keyword>
<feature type="region of interest" description="Disordered" evidence="6">
    <location>
        <begin position="135"/>
        <end position="167"/>
    </location>
</feature>
<reference evidence="9" key="1">
    <citation type="submission" date="2018-12" db="EMBL/GenBank/DDBJ databases">
        <authorList>
            <person name="Yazar S."/>
        </authorList>
    </citation>
    <scope>NUCLEOTIDE SEQUENCE [LARGE SCALE GENOMIC DNA]</scope>
</reference>
<dbReference type="GO" id="GO:0005634">
    <property type="term" value="C:nucleus"/>
    <property type="evidence" value="ECO:0007669"/>
    <property type="project" value="TreeGrafter"/>
</dbReference>
<dbReference type="AlphaFoldDB" id="A0A4X2KFK5"/>
<dbReference type="PANTHER" id="PTHR16515">
    <property type="entry name" value="PR DOMAIN ZINC FINGER PROTEIN"/>
    <property type="match status" value="1"/>
</dbReference>
<dbReference type="Gene3D" id="3.30.160.60">
    <property type="entry name" value="Classic Zinc Finger"/>
    <property type="match status" value="3"/>
</dbReference>
<evidence type="ECO:0000256" key="5">
    <source>
        <dbReference type="PROSITE-ProRule" id="PRU00042"/>
    </source>
</evidence>
<evidence type="ECO:0000256" key="2">
    <source>
        <dbReference type="ARBA" id="ARBA00022737"/>
    </source>
</evidence>